<keyword evidence="1" id="KW-0808">Transferase</keyword>
<dbReference type="AlphaFoldDB" id="A0A229RDM8"/>
<protein>
    <submittedName>
        <fullName evidence="1">Thymidylate kinase</fullName>
    </submittedName>
</protein>
<keyword evidence="1" id="KW-0418">Kinase</keyword>
<comment type="caution">
    <text evidence="1">The sequence shown here is derived from an EMBL/GenBank/DDBJ whole genome shotgun (WGS) entry which is preliminary data.</text>
</comment>
<gene>
    <name evidence="1" type="ORF">CFP75_33700</name>
</gene>
<organism evidence="1 2">
    <name type="scientific">Amycolatopsis alba DSM 44262</name>
    <dbReference type="NCBI Taxonomy" id="1125972"/>
    <lineage>
        <taxon>Bacteria</taxon>
        <taxon>Bacillati</taxon>
        <taxon>Actinomycetota</taxon>
        <taxon>Actinomycetes</taxon>
        <taxon>Pseudonocardiales</taxon>
        <taxon>Pseudonocardiaceae</taxon>
        <taxon>Amycolatopsis</taxon>
    </lineage>
</organism>
<accession>A0A229RDM8</accession>
<reference evidence="1 2" key="1">
    <citation type="submission" date="2017-07" db="EMBL/GenBank/DDBJ databases">
        <title>Amycolatopsis alba DSM 44262 Genome sequencing and assembly.</title>
        <authorList>
            <person name="Kaur N."/>
            <person name="Mayilraj S."/>
        </authorList>
    </citation>
    <scope>NUCLEOTIDE SEQUENCE [LARGE SCALE GENOMIC DNA]</scope>
    <source>
        <strain evidence="1 2">DSM 44262</strain>
    </source>
</reference>
<dbReference type="GO" id="GO:0016301">
    <property type="term" value="F:kinase activity"/>
    <property type="evidence" value="ECO:0007669"/>
    <property type="project" value="UniProtKB-KW"/>
</dbReference>
<evidence type="ECO:0000313" key="1">
    <source>
        <dbReference type="EMBL" id="OXM44738.1"/>
    </source>
</evidence>
<proteinExistence type="predicted"/>
<evidence type="ECO:0000313" key="2">
    <source>
        <dbReference type="Proteomes" id="UP000215563"/>
    </source>
</evidence>
<keyword evidence="2" id="KW-1185">Reference proteome</keyword>
<name>A0A229RDM8_AMYAL</name>
<dbReference type="EMBL" id="NMQU01000114">
    <property type="protein sequence ID" value="OXM44738.1"/>
    <property type="molecule type" value="Genomic_DNA"/>
</dbReference>
<dbReference type="Proteomes" id="UP000215563">
    <property type="component" value="Unassembled WGS sequence"/>
</dbReference>
<sequence>AVVGPDAAARADLLAAAVASLPDGAVVVSGTPDADGVPLLADRPLVGGAAAAYVCRGYVCERPVTTAEDLRSQLTSPTT</sequence>
<feature type="non-terminal residue" evidence="1">
    <location>
        <position position="1"/>
    </location>
</feature>